<keyword evidence="4" id="KW-0324">Glycolysis</keyword>
<dbReference type="EC" id="4.1.2.13" evidence="3"/>
<organism evidence="6">
    <name type="scientific">Phaeomonas parva</name>
    <dbReference type="NCBI Taxonomy" id="124430"/>
    <lineage>
        <taxon>Eukaryota</taxon>
        <taxon>Sar</taxon>
        <taxon>Stramenopiles</taxon>
        <taxon>Ochrophyta</taxon>
        <taxon>Pinguiophyceae</taxon>
        <taxon>Pinguiochrysidales</taxon>
        <taxon>Pinguiochrysidaceae</taxon>
        <taxon>Phaeomonas</taxon>
    </lineage>
</organism>
<protein>
    <recommendedName>
        <fullName evidence="3">fructose-bisphosphate aldolase</fullName>
        <ecNumber evidence="3">4.1.2.13</ecNumber>
    </recommendedName>
</protein>
<evidence type="ECO:0000256" key="4">
    <source>
        <dbReference type="ARBA" id="ARBA00023152"/>
    </source>
</evidence>
<dbReference type="InterPro" id="IPR000741">
    <property type="entry name" value="FBA_I"/>
</dbReference>
<dbReference type="InterPro" id="IPR013785">
    <property type="entry name" value="Aldolase_TIM"/>
</dbReference>
<keyword evidence="5" id="KW-0456">Lyase</keyword>
<gene>
    <name evidence="6" type="ORF">PPAR1163_LOCUS25499</name>
</gene>
<dbReference type="UniPathway" id="UPA00109">
    <property type="reaction ID" value="UER00183"/>
</dbReference>
<evidence type="ECO:0000256" key="3">
    <source>
        <dbReference type="ARBA" id="ARBA00013068"/>
    </source>
</evidence>
<comment type="similarity">
    <text evidence="2">Belongs to the class I fructose-bisphosphate aldolase family.</text>
</comment>
<sequence>MFKTAVALTALAVADGFRAGPMRMSALEVHNGKHLSAERKAELVATTQAIATPGKGITACDEGPGTVGARFEAVGIENTEENRRVYRQMLFEAEDAEKYLSGAILDIETVFQKSTTSGEPFPEMLKKRGIVPGVKPHLKVYTLPGTGGDTVMQGLDSLAARCADYYAAGCRFTKWRSPLEIDVSEGRPTALAIEANMKDLARFALISQDEGLVPIVEPDISLKGVHDLETAVNVNVAVQSMLYKAMLEHGVFMEGSVLKTNMVNPGRDCPTSFTVEEIAEANLQVARRCMPMAIPTINYLSGGQSLEDACARLSAMNKAKTNEPWNFSFSWSAAIQLPVLDLCKGKGGEFPMAEMEALYVKALKSGSDAAKGEYEWAAGEGAHAGKEGLPDLQKA</sequence>
<evidence type="ECO:0000256" key="2">
    <source>
        <dbReference type="ARBA" id="ARBA00010387"/>
    </source>
</evidence>
<dbReference type="GO" id="GO:0004332">
    <property type="term" value="F:fructose-bisphosphate aldolase activity"/>
    <property type="evidence" value="ECO:0007669"/>
    <property type="project" value="UniProtKB-EC"/>
</dbReference>
<dbReference type="AlphaFoldDB" id="A0A7S1UGC3"/>
<dbReference type="NCBIfam" id="NF033379">
    <property type="entry name" value="FrucBisAld_I"/>
    <property type="match status" value="1"/>
</dbReference>
<dbReference type="GO" id="GO:0006096">
    <property type="term" value="P:glycolytic process"/>
    <property type="evidence" value="ECO:0007669"/>
    <property type="project" value="UniProtKB-UniPathway"/>
</dbReference>
<comment type="pathway">
    <text evidence="1">Carbohydrate degradation; glycolysis; D-glyceraldehyde 3-phosphate and glycerone phosphate from D-glucose: step 4/4.</text>
</comment>
<dbReference type="Pfam" id="PF00274">
    <property type="entry name" value="Glycolytic"/>
    <property type="match status" value="1"/>
</dbReference>
<evidence type="ECO:0000256" key="5">
    <source>
        <dbReference type="ARBA" id="ARBA00023239"/>
    </source>
</evidence>
<dbReference type="PANTHER" id="PTHR11627">
    <property type="entry name" value="FRUCTOSE-BISPHOSPHATE ALDOLASE"/>
    <property type="match status" value="1"/>
</dbReference>
<name>A0A7S1UGC3_9STRA</name>
<proteinExistence type="inferred from homology"/>
<evidence type="ECO:0000313" key="6">
    <source>
        <dbReference type="EMBL" id="CAD9267073.1"/>
    </source>
</evidence>
<accession>A0A7S1UGC3</accession>
<dbReference type="Gene3D" id="3.20.20.70">
    <property type="entry name" value="Aldolase class I"/>
    <property type="match status" value="1"/>
</dbReference>
<evidence type="ECO:0000256" key="1">
    <source>
        <dbReference type="ARBA" id="ARBA00004714"/>
    </source>
</evidence>
<reference evidence="6" key="1">
    <citation type="submission" date="2021-01" db="EMBL/GenBank/DDBJ databases">
        <authorList>
            <person name="Corre E."/>
            <person name="Pelletier E."/>
            <person name="Niang G."/>
            <person name="Scheremetjew M."/>
            <person name="Finn R."/>
            <person name="Kale V."/>
            <person name="Holt S."/>
            <person name="Cochrane G."/>
            <person name="Meng A."/>
            <person name="Brown T."/>
            <person name="Cohen L."/>
        </authorList>
    </citation>
    <scope>NUCLEOTIDE SEQUENCE</scope>
    <source>
        <strain evidence="6">CCMP2877</strain>
    </source>
</reference>
<dbReference type="SUPFAM" id="SSF51569">
    <property type="entry name" value="Aldolase"/>
    <property type="match status" value="1"/>
</dbReference>
<dbReference type="EMBL" id="HBGJ01040425">
    <property type="protein sequence ID" value="CAD9267073.1"/>
    <property type="molecule type" value="Transcribed_RNA"/>
</dbReference>